<keyword evidence="5 7" id="KW-1133">Transmembrane helix</keyword>
<proteinExistence type="inferred from homology"/>
<gene>
    <name evidence="10" type="primary">lolE</name>
    <name evidence="10" type="ORF">WY13_02381</name>
</gene>
<evidence type="ECO:0000256" key="1">
    <source>
        <dbReference type="ARBA" id="ARBA00004651"/>
    </source>
</evidence>
<dbReference type="GO" id="GO:0044874">
    <property type="term" value="P:lipoprotein localization to outer membrane"/>
    <property type="evidence" value="ECO:0007669"/>
    <property type="project" value="TreeGrafter"/>
</dbReference>
<keyword evidence="3" id="KW-1003">Cell membrane</keyword>
<evidence type="ECO:0000256" key="4">
    <source>
        <dbReference type="ARBA" id="ARBA00022692"/>
    </source>
</evidence>
<evidence type="ECO:0000256" key="7">
    <source>
        <dbReference type="SAM" id="Phobius"/>
    </source>
</evidence>
<comment type="similarity">
    <text evidence="2">Belongs to the ABC-4 integral membrane protein family. LolC/E subfamily.</text>
</comment>
<dbReference type="PATRIC" id="fig|1538.10.peg.1984"/>
<dbReference type="AlphaFoldDB" id="A0A162L0X6"/>
<sequence length="384" mass="41965">MFISSKVALQFLKHSKLQTFVIILGIAVGVSVQIFIGLLSSGLEDTILNKIAGNSAQVTVYSNNGSIENWSDIKNKIVKEDKNVKAAAPVVDSQVFIKLKDTNQPVQIRGFMPEDVNSLYNIKGSIYEGKMYENSGQVIIGKDLKKKLDLKLGDNIDLFTMGGKKLTLNIVGFFDLGAAKINGAWIITDLSDVQNLIDFGNKATSIEIAVKDIYNADLEGKKIIKILSDNSVNVQNWKDQNKFLASGMVGEKICTIIIQFFVLLAAVLSIISILGISVVQKYKQIGILKAMGIKDGSAAFIFFVQAFILGVLGTALGLLFTWLYIKGFNRYIVNSEGLPLVNIVVNHKFILASSIIDIAASTFAALFPAFKSFRLNPVEVIKNG</sequence>
<comment type="caution">
    <text evidence="10">The sequence shown here is derived from an EMBL/GenBank/DDBJ whole genome shotgun (WGS) entry which is preliminary data.</text>
</comment>
<feature type="domain" description="ABC3 transporter permease C-terminal" evidence="8">
    <location>
        <begin position="257"/>
        <end position="377"/>
    </location>
</feature>
<accession>A0A162L0X6</accession>
<evidence type="ECO:0000259" key="9">
    <source>
        <dbReference type="Pfam" id="PF12704"/>
    </source>
</evidence>
<dbReference type="Proteomes" id="UP000077407">
    <property type="component" value="Unassembled WGS sequence"/>
</dbReference>
<feature type="transmembrane region" description="Helical" evidence="7">
    <location>
        <begin position="300"/>
        <end position="325"/>
    </location>
</feature>
<feature type="transmembrane region" description="Helical" evidence="7">
    <location>
        <begin position="256"/>
        <end position="279"/>
    </location>
</feature>
<evidence type="ECO:0000256" key="2">
    <source>
        <dbReference type="ARBA" id="ARBA00005236"/>
    </source>
</evidence>
<feature type="domain" description="MacB-like periplasmic core" evidence="9">
    <location>
        <begin position="19"/>
        <end position="212"/>
    </location>
</feature>
<dbReference type="Pfam" id="PF02687">
    <property type="entry name" value="FtsX"/>
    <property type="match status" value="1"/>
</dbReference>
<dbReference type="InterPro" id="IPR025857">
    <property type="entry name" value="MacB_PCD"/>
</dbReference>
<dbReference type="PANTHER" id="PTHR30489">
    <property type="entry name" value="LIPOPROTEIN-RELEASING SYSTEM TRANSMEMBRANE PROTEIN LOLE"/>
    <property type="match status" value="1"/>
</dbReference>
<dbReference type="InterPro" id="IPR051447">
    <property type="entry name" value="Lipoprotein-release_system"/>
</dbReference>
<keyword evidence="4 7" id="KW-0812">Transmembrane</keyword>
<evidence type="ECO:0000256" key="3">
    <source>
        <dbReference type="ARBA" id="ARBA00022475"/>
    </source>
</evidence>
<feature type="transmembrane region" description="Helical" evidence="7">
    <location>
        <begin position="20"/>
        <end position="39"/>
    </location>
</feature>
<reference evidence="10 11" key="1">
    <citation type="journal article" date="2015" name="Biotechnol. Bioeng.">
        <title>Genome sequence and phenotypic characterization of Caulobacter segnis.</title>
        <authorList>
            <person name="Patel S."/>
            <person name="Fletcher B."/>
            <person name="Scott D.C."/>
            <person name="Ely B."/>
        </authorList>
    </citation>
    <scope>NUCLEOTIDE SEQUENCE [LARGE SCALE GENOMIC DNA]</scope>
    <source>
        <strain evidence="10 11">ERI-2</strain>
    </source>
</reference>
<keyword evidence="6 7" id="KW-0472">Membrane</keyword>
<evidence type="ECO:0000259" key="8">
    <source>
        <dbReference type="Pfam" id="PF02687"/>
    </source>
</evidence>
<evidence type="ECO:0000313" key="11">
    <source>
        <dbReference type="Proteomes" id="UP000077407"/>
    </source>
</evidence>
<keyword evidence="10" id="KW-0449">Lipoprotein</keyword>
<evidence type="ECO:0000256" key="6">
    <source>
        <dbReference type="ARBA" id="ARBA00023136"/>
    </source>
</evidence>
<comment type="subcellular location">
    <subcellularLocation>
        <location evidence="1">Cell membrane</location>
        <topology evidence="1">Multi-pass membrane protein</topology>
    </subcellularLocation>
</comment>
<dbReference type="RefSeq" id="WP_063555789.1">
    <property type="nucleotide sequence ID" value="NZ_LITT01000023.1"/>
</dbReference>
<organism evidence="10 11">
    <name type="scientific">Clostridium ljungdahlii</name>
    <dbReference type="NCBI Taxonomy" id="1538"/>
    <lineage>
        <taxon>Bacteria</taxon>
        <taxon>Bacillati</taxon>
        <taxon>Bacillota</taxon>
        <taxon>Clostridia</taxon>
        <taxon>Eubacteriales</taxon>
        <taxon>Clostridiaceae</taxon>
        <taxon>Clostridium</taxon>
    </lineage>
</organism>
<dbReference type="OrthoDB" id="9770036at2"/>
<dbReference type="EMBL" id="LITT01000023">
    <property type="protein sequence ID" value="OAA86986.1"/>
    <property type="molecule type" value="Genomic_DNA"/>
</dbReference>
<dbReference type="GO" id="GO:0098797">
    <property type="term" value="C:plasma membrane protein complex"/>
    <property type="evidence" value="ECO:0007669"/>
    <property type="project" value="TreeGrafter"/>
</dbReference>
<protein>
    <submittedName>
        <fullName evidence="10">Lipoprotein-releasing system transmembrane protein LolE</fullName>
    </submittedName>
</protein>
<dbReference type="Pfam" id="PF12704">
    <property type="entry name" value="MacB_PCD"/>
    <property type="match status" value="1"/>
</dbReference>
<name>A0A162L0X6_9CLOT</name>
<evidence type="ECO:0000256" key="5">
    <source>
        <dbReference type="ARBA" id="ARBA00022989"/>
    </source>
</evidence>
<dbReference type="InterPro" id="IPR003838">
    <property type="entry name" value="ABC3_permease_C"/>
</dbReference>
<evidence type="ECO:0000313" key="10">
    <source>
        <dbReference type="EMBL" id="OAA86986.1"/>
    </source>
</evidence>
<dbReference type="PANTHER" id="PTHR30489:SF0">
    <property type="entry name" value="LIPOPROTEIN-RELEASING SYSTEM TRANSMEMBRANE PROTEIN LOLE"/>
    <property type="match status" value="1"/>
</dbReference>